<gene>
    <name evidence="1" type="ORF">LCGC14_1362230</name>
</gene>
<feature type="non-terminal residue" evidence="1">
    <location>
        <position position="1"/>
    </location>
</feature>
<reference evidence="1" key="1">
    <citation type="journal article" date="2015" name="Nature">
        <title>Complex archaea that bridge the gap between prokaryotes and eukaryotes.</title>
        <authorList>
            <person name="Spang A."/>
            <person name="Saw J.H."/>
            <person name="Jorgensen S.L."/>
            <person name="Zaremba-Niedzwiedzka K."/>
            <person name="Martijn J."/>
            <person name="Lind A.E."/>
            <person name="van Eijk R."/>
            <person name="Schleper C."/>
            <person name="Guy L."/>
            <person name="Ettema T.J."/>
        </authorList>
    </citation>
    <scope>NUCLEOTIDE SEQUENCE</scope>
</reference>
<evidence type="ECO:0000313" key="1">
    <source>
        <dbReference type="EMBL" id="KKM78221.1"/>
    </source>
</evidence>
<sequence length="87" mass="9912">PKNNLGWPSSVRRKHCRAYQYELLGGATLNLTPEQQHRRDLIFTMADLEVWVYGLESGEPTGSLGFSLAIPERAKLVLDWRKTVSQN</sequence>
<name>A0A0F9KTU5_9ZZZZ</name>
<dbReference type="AlphaFoldDB" id="A0A0F9KTU5"/>
<protein>
    <submittedName>
        <fullName evidence="1">Uncharacterized protein</fullName>
    </submittedName>
</protein>
<proteinExistence type="predicted"/>
<accession>A0A0F9KTU5</accession>
<dbReference type="EMBL" id="LAZR01008525">
    <property type="protein sequence ID" value="KKM78221.1"/>
    <property type="molecule type" value="Genomic_DNA"/>
</dbReference>
<organism evidence="1">
    <name type="scientific">marine sediment metagenome</name>
    <dbReference type="NCBI Taxonomy" id="412755"/>
    <lineage>
        <taxon>unclassified sequences</taxon>
        <taxon>metagenomes</taxon>
        <taxon>ecological metagenomes</taxon>
    </lineage>
</organism>
<comment type="caution">
    <text evidence="1">The sequence shown here is derived from an EMBL/GenBank/DDBJ whole genome shotgun (WGS) entry which is preliminary data.</text>
</comment>